<dbReference type="InterPro" id="IPR017871">
    <property type="entry name" value="ABC_transporter-like_CS"/>
</dbReference>
<feature type="domain" description="ABC transporter" evidence="4">
    <location>
        <begin position="5"/>
        <end position="229"/>
    </location>
</feature>
<name>D3RXJ7_FERPA</name>
<reference evidence="5 6" key="2">
    <citation type="journal article" date="2011" name="Stand. Genomic Sci.">
        <title>Complete genome sequence of Ferroglobus placidus AEDII12DO.</title>
        <authorList>
            <person name="Anderson I."/>
            <person name="Risso C."/>
            <person name="Holmes D."/>
            <person name="Lucas S."/>
            <person name="Copeland A."/>
            <person name="Lapidus A."/>
            <person name="Cheng J.F."/>
            <person name="Bruce D."/>
            <person name="Goodwin L."/>
            <person name="Pitluck S."/>
            <person name="Saunders E."/>
            <person name="Brettin T."/>
            <person name="Detter J.C."/>
            <person name="Han C."/>
            <person name="Tapia R."/>
            <person name="Larimer F."/>
            <person name="Land M."/>
            <person name="Hauser L."/>
            <person name="Woyke T."/>
            <person name="Lovley D."/>
            <person name="Kyrpides N."/>
            <person name="Ivanova N."/>
        </authorList>
    </citation>
    <scope>NUCLEOTIDE SEQUENCE [LARGE SCALE GENOMIC DNA]</scope>
    <source>
        <strain evidence="6">DSM 10642 / AEDII12DO</strain>
    </source>
</reference>
<dbReference type="EMBL" id="CP001899">
    <property type="protein sequence ID" value="ADC65210.1"/>
    <property type="molecule type" value="Genomic_DNA"/>
</dbReference>
<dbReference type="GeneID" id="8778558"/>
<evidence type="ECO:0000313" key="6">
    <source>
        <dbReference type="Proteomes" id="UP000002613"/>
    </source>
</evidence>
<dbReference type="STRING" id="589924.Ferp_1048"/>
<dbReference type="GO" id="GO:0016887">
    <property type="term" value="F:ATP hydrolysis activity"/>
    <property type="evidence" value="ECO:0007669"/>
    <property type="project" value="InterPro"/>
</dbReference>
<dbReference type="InterPro" id="IPR027417">
    <property type="entry name" value="P-loop_NTPase"/>
</dbReference>
<dbReference type="HOGENOM" id="CLU_000604_1_2_2"/>
<keyword evidence="3" id="KW-0067">ATP-binding</keyword>
<dbReference type="Pfam" id="PF00005">
    <property type="entry name" value="ABC_tran"/>
    <property type="match status" value="1"/>
</dbReference>
<dbReference type="InterPro" id="IPR032823">
    <property type="entry name" value="BCA_ABC_TP_C"/>
</dbReference>
<dbReference type="GO" id="GO:0005524">
    <property type="term" value="F:ATP binding"/>
    <property type="evidence" value="ECO:0007669"/>
    <property type="project" value="UniProtKB-KW"/>
</dbReference>
<proteinExistence type="predicted"/>
<dbReference type="InterPro" id="IPR003439">
    <property type="entry name" value="ABC_transporter-like_ATP-bd"/>
</dbReference>
<dbReference type="InterPro" id="IPR051120">
    <property type="entry name" value="ABC_AA/LPS_Transport"/>
</dbReference>
<dbReference type="PaxDb" id="589924-Ferp_1048"/>
<dbReference type="PROSITE" id="PS50893">
    <property type="entry name" value="ABC_TRANSPORTER_2"/>
    <property type="match status" value="1"/>
</dbReference>
<sequence>MKVILEVENVKKKFGELVALENISFSVYDKECLGIIGPNGAGKTTLFNIISGHLKPTAGEVYFNGERITGMRPSKIAKRGLVRTFQILKVFQNLTVEENFRAAGIERKDAERIMKELNLHERRNVLAKNLSQGEMRKLNIALALAKNPKVLLLDEPFSGLSPAECQELHSVIDHLKERGVTLVIIEHKLKELFNHAERVIVLNYGYILCEGTPEEIVQDVRVIEAYLGVGNVAGS</sequence>
<evidence type="ECO:0000256" key="1">
    <source>
        <dbReference type="ARBA" id="ARBA00022448"/>
    </source>
</evidence>
<accession>D3RXJ7</accession>
<dbReference type="Proteomes" id="UP000002613">
    <property type="component" value="Chromosome"/>
</dbReference>
<keyword evidence="6" id="KW-1185">Reference proteome</keyword>
<dbReference type="PROSITE" id="PS00211">
    <property type="entry name" value="ABC_TRANSPORTER_1"/>
    <property type="match status" value="1"/>
</dbReference>
<reference evidence="6" key="1">
    <citation type="submission" date="2010-02" db="EMBL/GenBank/DDBJ databases">
        <title>Complete sequence of Ferroglobus placidus DSM 10642.</title>
        <authorList>
            <consortium name="US DOE Joint Genome Institute"/>
            <person name="Lucas S."/>
            <person name="Copeland A."/>
            <person name="Lapidus A."/>
            <person name="Cheng J.-F."/>
            <person name="Bruce D."/>
            <person name="Goodwin L."/>
            <person name="Pitluck S."/>
            <person name="Saunders E."/>
            <person name="Brettin T."/>
            <person name="Detter J.C."/>
            <person name="Han C."/>
            <person name="Tapia R."/>
            <person name="Larimer F."/>
            <person name="Land M."/>
            <person name="Hauser L."/>
            <person name="Kyrpides N."/>
            <person name="Ivanova N."/>
            <person name="Holmes D."/>
            <person name="Lovley D."/>
            <person name="Kyrpides N."/>
            <person name="Anderson I.J."/>
            <person name="Woyke T."/>
        </authorList>
    </citation>
    <scope>NUCLEOTIDE SEQUENCE [LARGE SCALE GENOMIC DNA]</scope>
    <source>
        <strain evidence="6">DSM 10642 / AEDII12DO</strain>
    </source>
</reference>
<dbReference type="Gene3D" id="3.40.50.300">
    <property type="entry name" value="P-loop containing nucleotide triphosphate hydrolases"/>
    <property type="match status" value="1"/>
</dbReference>
<organism evidence="5 6">
    <name type="scientific">Ferroglobus placidus (strain DSM 10642 / AEDII12DO)</name>
    <dbReference type="NCBI Taxonomy" id="589924"/>
    <lineage>
        <taxon>Archaea</taxon>
        <taxon>Methanobacteriati</taxon>
        <taxon>Methanobacteriota</taxon>
        <taxon>Archaeoglobi</taxon>
        <taxon>Archaeoglobales</taxon>
        <taxon>Archaeoglobaceae</taxon>
        <taxon>Ferroglobus</taxon>
    </lineage>
</organism>
<keyword evidence="2" id="KW-0547">Nucleotide-binding</keyword>
<evidence type="ECO:0000313" key="5">
    <source>
        <dbReference type="EMBL" id="ADC65210.1"/>
    </source>
</evidence>
<dbReference type="eggNOG" id="arCOG00926">
    <property type="taxonomic scope" value="Archaea"/>
</dbReference>
<dbReference type="AlphaFoldDB" id="D3RXJ7"/>
<keyword evidence="1" id="KW-0813">Transport</keyword>
<dbReference type="RefSeq" id="WP_012965553.1">
    <property type="nucleotide sequence ID" value="NC_013849.1"/>
</dbReference>
<dbReference type="Pfam" id="PF12399">
    <property type="entry name" value="BCA_ABC_TP_C"/>
    <property type="match status" value="1"/>
</dbReference>
<dbReference type="SUPFAM" id="SSF52540">
    <property type="entry name" value="P-loop containing nucleoside triphosphate hydrolases"/>
    <property type="match status" value="1"/>
</dbReference>
<evidence type="ECO:0000256" key="2">
    <source>
        <dbReference type="ARBA" id="ARBA00022741"/>
    </source>
</evidence>
<dbReference type="SMART" id="SM00382">
    <property type="entry name" value="AAA"/>
    <property type="match status" value="1"/>
</dbReference>
<evidence type="ECO:0000259" key="4">
    <source>
        <dbReference type="PROSITE" id="PS50893"/>
    </source>
</evidence>
<dbReference type="CDD" id="cd03219">
    <property type="entry name" value="ABC_Mj1267_LivG_branched"/>
    <property type="match status" value="1"/>
</dbReference>
<protein>
    <submittedName>
        <fullName evidence="5">ABC transporter related protein</fullName>
    </submittedName>
</protein>
<dbReference type="InterPro" id="IPR003593">
    <property type="entry name" value="AAA+_ATPase"/>
</dbReference>
<evidence type="ECO:0000256" key="3">
    <source>
        <dbReference type="ARBA" id="ARBA00022840"/>
    </source>
</evidence>
<dbReference type="GO" id="GO:0005886">
    <property type="term" value="C:plasma membrane"/>
    <property type="evidence" value="ECO:0007669"/>
    <property type="project" value="TreeGrafter"/>
</dbReference>
<dbReference type="KEGG" id="fpl:Ferp_1048"/>
<dbReference type="PANTHER" id="PTHR45772">
    <property type="entry name" value="CONSERVED COMPONENT OF ABC TRANSPORTER FOR NATURAL AMINO ACIDS-RELATED"/>
    <property type="match status" value="1"/>
</dbReference>
<gene>
    <name evidence="5" type="ordered locus">Ferp_1048</name>
</gene>